<evidence type="ECO:0008006" key="3">
    <source>
        <dbReference type="Google" id="ProtNLM"/>
    </source>
</evidence>
<reference evidence="1" key="1">
    <citation type="journal article" date="2020" name="Stud. Mycol.">
        <title>101 Dothideomycetes genomes: a test case for predicting lifestyles and emergence of pathogens.</title>
        <authorList>
            <person name="Haridas S."/>
            <person name="Albert R."/>
            <person name="Binder M."/>
            <person name="Bloem J."/>
            <person name="Labutti K."/>
            <person name="Salamov A."/>
            <person name="Andreopoulos B."/>
            <person name="Baker S."/>
            <person name="Barry K."/>
            <person name="Bills G."/>
            <person name="Bluhm B."/>
            <person name="Cannon C."/>
            <person name="Castanera R."/>
            <person name="Culley D."/>
            <person name="Daum C."/>
            <person name="Ezra D."/>
            <person name="Gonzalez J."/>
            <person name="Henrissat B."/>
            <person name="Kuo A."/>
            <person name="Liang C."/>
            <person name="Lipzen A."/>
            <person name="Lutzoni F."/>
            <person name="Magnuson J."/>
            <person name="Mondo S."/>
            <person name="Nolan M."/>
            <person name="Ohm R."/>
            <person name="Pangilinan J."/>
            <person name="Park H.-J."/>
            <person name="Ramirez L."/>
            <person name="Alfaro M."/>
            <person name="Sun H."/>
            <person name="Tritt A."/>
            <person name="Yoshinaga Y."/>
            <person name="Zwiers L.-H."/>
            <person name="Turgeon B."/>
            <person name="Goodwin S."/>
            <person name="Spatafora J."/>
            <person name="Crous P."/>
            <person name="Grigoriev I."/>
        </authorList>
    </citation>
    <scope>NUCLEOTIDE SEQUENCE</scope>
    <source>
        <strain evidence="1">CBS 122368</strain>
    </source>
</reference>
<evidence type="ECO:0000313" key="2">
    <source>
        <dbReference type="Proteomes" id="UP000800094"/>
    </source>
</evidence>
<accession>A0A6A6IFQ2</accession>
<dbReference type="InterPro" id="IPR032675">
    <property type="entry name" value="LRR_dom_sf"/>
</dbReference>
<dbReference type="AlphaFoldDB" id="A0A6A6IFQ2"/>
<proteinExistence type="predicted"/>
<evidence type="ECO:0000313" key="1">
    <source>
        <dbReference type="EMBL" id="KAF2249236.1"/>
    </source>
</evidence>
<protein>
    <recommendedName>
        <fullName evidence="3">F-box domain-containing protein</fullName>
    </recommendedName>
</protein>
<gene>
    <name evidence="1" type="ORF">BU26DRAFT_605112</name>
</gene>
<name>A0A6A6IFQ2_9PLEO</name>
<dbReference type="Gene3D" id="3.80.10.10">
    <property type="entry name" value="Ribonuclease Inhibitor"/>
    <property type="match status" value="1"/>
</dbReference>
<sequence>MIVSKYLDDQKPGSRIASTLKRKGIKATPSKQRNLTPRQTLTIFTQAVREDDLALHFDLLTFNNRCLDLLRRIQNACLEAASVYQCAAGDYHLGTAIGLLLHFHAVATDANDEKVGFKEACRLLQEDIEAEGSAQLSKARSRAGIVQKPDAHKYVAPKSFEDLHMPEDYLSLRDRKKFEDGFWFVGNDAFVQSSDGTIKCSALSSLKSLQLSICTSFNEFAPVPGWENGVSQFISAASALEEFTLCFDVMDRWPEFRAAVLCSLATTLELPKLKLLKLYGCVSNAQDIVKLAETHSDTLRRIDLSNIVLAQDTWASVLTTFRDSLDLEYLRLSGIRQFSDRVCFVRGSTNTASDRITMDVTKAQESQTMCEMLSWAIPFLSSDTAVEPTATSVPWFVGNFDP</sequence>
<keyword evidence="2" id="KW-1185">Reference proteome</keyword>
<dbReference type="EMBL" id="ML987195">
    <property type="protein sequence ID" value="KAF2249236.1"/>
    <property type="molecule type" value="Genomic_DNA"/>
</dbReference>
<dbReference type="GeneID" id="54588896"/>
<dbReference type="SUPFAM" id="SSF52047">
    <property type="entry name" value="RNI-like"/>
    <property type="match status" value="1"/>
</dbReference>
<organism evidence="1 2">
    <name type="scientific">Trematosphaeria pertusa</name>
    <dbReference type="NCBI Taxonomy" id="390896"/>
    <lineage>
        <taxon>Eukaryota</taxon>
        <taxon>Fungi</taxon>
        <taxon>Dikarya</taxon>
        <taxon>Ascomycota</taxon>
        <taxon>Pezizomycotina</taxon>
        <taxon>Dothideomycetes</taxon>
        <taxon>Pleosporomycetidae</taxon>
        <taxon>Pleosporales</taxon>
        <taxon>Massarineae</taxon>
        <taxon>Trematosphaeriaceae</taxon>
        <taxon>Trematosphaeria</taxon>
    </lineage>
</organism>
<dbReference type="RefSeq" id="XP_033684240.1">
    <property type="nucleotide sequence ID" value="XM_033835566.1"/>
</dbReference>
<dbReference type="Proteomes" id="UP000800094">
    <property type="component" value="Unassembled WGS sequence"/>
</dbReference>
<dbReference type="OrthoDB" id="5279008at2759"/>